<dbReference type="EC" id="5.3.1.9" evidence="3"/>
<name>A0A1F5NUB0_9BACT</name>
<protein>
    <recommendedName>
        <fullName evidence="3">glucose-6-phosphate isomerase</fullName>
        <ecNumber evidence="3">5.3.1.9</ecNumber>
    </recommendedName>
</protein>
<proteinExistence type="inferred from homology"/>
<keyword evidence="5" id="KW-0324">Glycolysis</keyword>
<dbReference type="GO" id="GO:0004347">
    <property type="term" value="F:glucose-6-phosphate isomerase activity"/>
    <property type="evidence" value="ECO:0007669"/>
    <property type="project" value="UniProtKB-EC"/>
</dbReference>
<evidence type="ECO:0000256" key="3">
    <source>
        <dbReference type="ARBA" id="ARBA00011952"/>
    </source>
</evidence>
<evidence type="ECO:0000256" key="6">
    <source>
        <dbReference type="ARBA" id="ARBA00029321"/>
    </source>
</evidence>
<dbReference type="UniPathway" id="UPA00109">
    <property type="reaction ID" value="UER00181"/>
</dbReference>
<keyword evidence="4" id="KW-0312">Gluconeogenesis</keyword>
<dbReference type="EMBL" id="MFEL01000010">
    <property type="protein sequence ID" value="OGE81251.1"/>
    <property type="molecule type" value="Genomic_DNA"/>
</dbReference>
<dbReference type="GO" id="GO:0005737">
    <property type="term" value="C:cytoplasm"/>
    <property type="evidence" value="ECO:0007669"/>
    <property type="project" value="InterPro"/>
</dbReference>
<organism evidence="8 9">
    <name type="scientific">Candidatus Doudnabacteria bacterium RIFCSPHIGHO2_01_FULL_46_24</name>
    <dbReference type="NCBI Taxonomy" id="1817825"/>
    <lineage>
        <taxon>Bacteria</taxon>
        <taxon>Candidatus Doudnaibacteriota</taxon>
    </lineage>
</organism>
<comment type="similarity">
    <text evidence="2">Belongs to the archaeal-type GPI family.</text>
</comment>
<sequence length="253" mass="29197">MTNDFRLKFNPPLRDIQPAVRTLAEMVPVLMDPSFQSERKEMYYMYRNIHMPEHVQTIRDNNIRYDITVTPPTMLGQEFNKMLGHYHPYKPGLTQPIAYPEVYEVLHGEALFLLQKTEPDYHKVLNVLAIRGKAGDKIIYPPNYGHIMVNTASEVLVTANWCADKFVSLYEPIKIHHGMAYYVVSDEVELFKFVPNSNYQDLPPVRMIDTKFMSKLAISGSQPMYQTGVTNPESLDFLNNPEKYIMELAGITS</sequence>
<accession>A0A1F5NUB0</accession>
<comment type="pathway">
    <text evidence="1">Carbohydrate degradation; glycolysis; D-glyceraldehyde 3-phosphate and glycerone phosphate from D-glucose: step 2/4.</text>
</comment>
<evidence type="ECO:0000313" key="8">
    <source>
        <dbReference type="EMBL" id="OGE81251.1"/>
    </source>
</evidence>
<gene>
    <name evidence="8" type="ORF">A2720_01455</name>
</gene>
<dbReference type="SUPFAM" id="SSF51182">
    <property type="entry name" value="RmlC-like cupins"/>
    <property type="match status" value="1"/>
</dbReference>
<dbReference type="GO" id="GO:0006094">
    <property type="term" value="P:gluconeogenesis"/>
    <property type="evidence" value="ECO:0007669"/>
    <property type="project" value="UniProtKB-KW"/>
</dbReference>
<evidence type="ECO:0000256" key="5">
    <source>
        <dbReference type="ARBA" id="ARBA00023152"/>
    </source>
</evidence>
<evidence type="ECO:0000259" key="7">
    <source>
        <dbReference type="Pfam" id="PF06560"/>
    </source>
</evidence>
<dbReference type="InterPro" id="IPR014710">
    <property type="entry name" value="RmlC-like_jellyroll"/>
</dbReference>
<evidence type="ECO:0000256" key="1">
    <source>
        <dbReference type="ARBA" id="ARBA00004926"/>
    </source>
</evidence>
<dbReference type="STRING" id="1817825.A2720_01455"/>
<dbReference type="InterPro" id="IPR010551">
    <property type="entry name" value="G6P_isomerase_prok"/>
</dbReference>
<evidence type="ECO:0000256" key="4">
    <source>
        <dbReference type="ARBA" id="ARBA00022432"/>
    </source>
</evidence>
<reference evidence="8 9" key="1">
    <citation type="journal article" date="2016" name="Nat. Commun.">
        <title>Thousands of microbial genomes shed light on interconnected biogeochemical processes in an aquifer system.</title>
        <authorList>
            <person name="Anantharaman K."/>
            <person name="Brown C.T."/>
            <person name="Hug L.A."/>
            <person name="Sharon I."/>
            <person name="Castelle C.J."/>
            <person name="Probst A.J."/>
            <person name="Thomas B.C."/>
            <person name="Singh A."/>
            <person name="Wilkins M.J."/>
            <person name="Karaoz U."/>
            <person name="Brodie E.L."/>
            <person name="Williams K.H."/>
            <person name="Hubbard S.S."/>
            <person name="Banfield J.F."/>
        </authorList>
    </citation>
    <scope>NUCLEOTIDE SEQUENCE [LARGE SCALE GENOMIC DNA]</scope>
</reference>
<dbReference type="AlphaFoldDB" id="A0A1F5NUB0"/>
<comment type="caution">
    <text evidence="8">The sequence shown here is derived from an EMBL/GenBank/DDBJ whole genome shotgun (WGS) entry which is preliminary data.</text>
</comment>
<dbReference type="CDD" id="cd02218">
    <property type="entry name" value="cupin_PGI"/>
    <property type="match status" value="1"/>
</dbReference>
<evidence type="ECO:0000256" key="2">
    <source>
        <dbReference type="ARBA" id="ARBA00006542"/>
    </source>
</evidence>
<comment type="catalytic activity">
    <reaction evidence="6">
        <text>alpha-D-glucose 6-phosphate = beta-D-fructose 6-phosphate</text>
        <dbReference type="Rhea" id="RHEA:11816"/>
        <dbReference type="ChEBI" id="CHEBI:57634"/>
        <dbReference type="ChEBI" id="CHEBI:58225"/>
        <dbReference type="EC" id="5.3.1.9"/>
    </reaction>
</comment>
<evidence type="ECO:0000313" key="9">
    <source>
        <dbReference type="Proteomes" id="UP000178892"/>
    </source>
</evidence>
<dbReference type="Pfam" id="PF06560">
    <property type="entry name" value="GPI"/>
    <property type="match status" value="1"/>
</dbReference>
<dbReference type="Proteomes" id="UP000178892">
    <property type="component" value="Unassembled WGS sequence"/>
</dbReference>
<dbReference type="GO" id="GO:0006096">
    <property type="term" value="P:glycolytic process"/>
    <property type="evidence" value="ECO:0007669"/>
    <property type="project" value="UniProtKB-UniPathway"/>
</dbReference>
<dbReference type="InterPro" id="IPR011051">
    <property type="entry name" value="RmlC_Cupin_sf"/>
</dbReference>
<dbReference type="Gene3D" id="2.60.120.10">
    <property type="entry name" value="Jelly Rolls"/>
    <property type="match status" value="1"/>
</dbReference>
<feature type="domain" description="Glucose-6-phosphate isomerase prokaryote" evidence="7">
    <location>
        <begin position="20"/>
        <end position="188"/>
    </location>
</feature>